<dbReference type="AlphaFoldDB" id="A0A0Q9YPI3"/>
<reference evidence="7" key="2">
    <citation type="journal article" date="2016" name="Genome Announc.">
        <title>Draft Genome Sequences of Two Novel Amoeba-Resistant Intranuclear Bacteria, 'Candidatus Berkiella cookevillensis' and 'Candidatus Berkiella aquae'.</title>
        <authorList>
            <person name="Mehari Y.T."/>
            <person name="Arivett B.A."/>
            <person name="Farone A.L."/>
            <person name="Gunderson J.H."/>
            <person name="Farone M.B."/>
        </authorList>
    </citation>
    <scope>NUCLEOTIDE SEQUENCE</scope>
    <source>
        <strain evidence="7">HT99</strain>
    </source>
</reference>
<evidence type="ECO:0000256" key="1">
    <source>
        <dbReference type="ARBA" id="ARBA00022741"/>
    </source>
</evidence>
<dbReference type="STRING" id="295108.HT99x_00222"/>
<comment type="caution">
    <text evidence="6">The sequence shown here is derived from an EMBL/GenBank/DDBJ whole genome shotgun (WGS) entry which is preliminary data.</text>
</comment>
<protein>
    <submittedName>
        <fullName evidence="6">DNA helicase II</fullName>
        <ecNumber evidence="6">3.6.4.12</ecNumber>
    </submittedName>
    <submittedName>
        <fullName evidence="7">UvrD-helicase domain-containing protein</fullName>
    </submittedName>
</protein>
<dbReference type="Proteomes" id="UP000051497">
    <property type="component" value="Unassembled WGS sequence"/>
</dbReference>
<sequence>MVDELYLKFISFYQAISFDDQIRFAHEELIKKEVTIDFYNIIFDEYQDFNNVENEFIKLLSFNMKSTLFAGDDDQVLYASLKGISGHRKGSLIFLNGFINELQRACLD</sequence>
<dbReference type="GO" id="GO:0016787">
    <property type="term" value="F:hydrolase activity"/>
    <property type="evidence" value="ECO:0007669"/>
    <property type="project" value="UniProtKB-KW"/>
</dbReference>
<reference evidence="6" key="1">
    <citation type="submission" date="2015-09" db="EMBL/GenBank/DDBJ databases">
        <title>Draft Genome Sequences of Two Novel Amoeba-resistant Intranuclear Bacteria, Candidatus Berkiella cookevillensis and Candidatus Berkiella aquae.</title>
        <authorList>
            <person name="Mehari Y.T."/>
            <person name="Arivett B.A."/>
            <person name="Farone A.L."/>
            <person name="Gunderson J.H."/>
            <person name="Farone M.B."/>
        </authorList>
    </citation>
    <scope>NUCLEOTIDE SEQUENCE [LARGE SCALE GENOMIC DNA]</scope>
    <source>
        <strain evidence="6">HT99</strain>
    </source>
</reference>
<dbReference type="GO" id="GO:0003678">
    <property type="term" value="F:DNA helicase activity"/>
    <property type="evidence" value="ECO:0007669"/>
    <property type="project" value="UniProtKB-EC"/>
</dbReference>
<dbReference type="InterPro" id="IPR014016">
    <property type="entry name" value="UvrD-like_ATP-bd"/>
</dbReference>
<evidence type="ECO:0000313" key="8">
    <source>
        <dbReference type="Proteomes" id="UP000051497"/>
    </source>
</evidence>
<name>A0A0Q9YPI3_9GAMM</name>
<feature type="domain" description="UvrD-like helicase ATP-binding" evidence="5">
    <location>
        <begin position="5"/>
        <end position="79"/>
    </location>
</feature>
<dbReference type="RefSeq" id="WP_075064873.1">
    <property type="nucleotide sequence ID" value="NZ_LKAJ02000001.1"/>
</dbReference>
<keyword evidence="4" id="KW-0067">ATP-binding</keyword>
<evidence type="ECO:0000256" key="3">
    <source>
        <dbReference type="ARBA" id="ARBA00022806"/>
    </source>
</evidence>
<dbReference type="Pfam" id="PF00580">
    <property type="entry name" value="UvrD-helicase"/>
    <property type="match status" value="1"/>
</dbReference>
<reference evidence="7" key="3">
    <citation type="submission" date="2021-06" db="EMBL/GenBank/DDBJ databases">
        <title>Genomic Description and Analysis of Intracellular Bacteria, Candidatus Berkiella cookevillensis and Candidatus Berkiella aquae.</title>
        <authorList>
            <person name="Kidane D.T."/>
            <person name="Mehari Y.T."/>
            <person name="Rice F.C."/>
            <person name="Arivett B.A."/>
            <person name="Farone A.L."/>
            <person name="Berk S.G."/>
            <person name="Farone M.B."/>
        </authorList>
    </citation>
    <scope>NUCLEOTIDE SEQUENCE</scope>
    <source>
        <strain evidence="7">HT99</strain>
    </source>
</reference>
<keyword evidence="8" id="KW-1185">Reference proteome</keyword>
<evidence type="ECO:0000313" key="6">
    <source>
        <dbReference type="EMBL" id="KRG22684.1"/>
    </source>
</evidence>
<evidence type="ECO:0000256" key="2">
    <source>
        <dbReference type="ARBA" id="ARBA00022801"/>
    </source>
</evidence>
<dbReference type="InterPro" id="IPR027417">
    <property type="entry name" value="P-loop_NTPase"/>
</dbReference>
<gene>
    <name evidence="6" type="primary">uvrD_1</name>
    <name evidence="6" type="ORF">HT99x_00222</name>
    <name evidence="7" type="ORF">HT99x_010970</name>
</gene>
<accession>A0A0Q9YPI3</accession>
<dbReference type="GO" id="GO:0005524">
    <property type="term" value="F:ATP binding"/>
    <property type="evidence" value="ECO:0007669"/>
    <property type="project" value="UniProtKB-KW"/>
</dbReference>
<organism evidence="6">
    <name type="scientific">Candidatus Berkiella aquae</name>
    <dbReference type="NCBI Taxonomy" id="295108"/>
    <lineage>
        <taxon>Bacteria</taxon>
        <taxon>Pseudomonadati</taxon>
        <taxon>Pseudomonadota</taxon>
        <taxon>Gammaproteobacteria</taxon>
        <taxon>Candidatus Berkiellales</taxon>
        <taxon>Candidatus Berkiellaceae</taxon>
        <taxon>Candidatus Berkiella</taxon>
    </lineage>
</organism>
<dbReference type="SUPFAM" id="SSF52540">
    <property type="entry name" value="P-loop containing nucleoside triphosphate hydrolases"/>
    <property type="match status" value="1"/>
</dbReference>
<evidence type="ECO:0000313" key="7">
    <source>
        <dbReference type="EMBL" id="MCS5711953.1"/>
    </source>
</evidence>
<dbReference type="EMBL" id="LKAJ02000001">
    <property type="protein sequence ID" value="MCS5711953.1"/>
    <property type="molecule type" value="Genomic_DNA"/>
</dbReference>
<proteinExistence type="predicted"/>
<dbReference type="EC" id="3.6.4.12" evidence="6"/>
<evidence type="ECO:0000256" key="4">
    <source>
        <dbReference type="ARBA" id="ARBA00022840"/>
    </source>
</evidence>
<keyword evidence="3 6" id="KW-0347">Helicase</keyword>
<keyword evidence="2 6" id="KW-0378">Hydrolase</keyword>
<dbReference type="EMBL" id="LKAJ01000001">
    <property type="protein sequence ID" value="KRG22684.1"/>
    <property type="molecule type" value="Genomic_DNA"/>
</dbReference>
<evidence type="ECO:0000259" key="5">
    <source>
        <dbReference type="Pfam" id="PF00580"/>
    </source>
</evidence>
<keyword evidence="1" id="KW-0547">Nucleotide-binding</keyword>
<dbReference type="Gene3D" id="3.40.50.300">
    <property type="entry name" value="P-loop containing nucleotide triphosphate hydrolases"/>
    <property type="match status" value="1"/>
</dbReference>